<reference evidence="5 6" key="1">
    <citation type="submission" date="2019-12" db="EMBL/GenBank/DDBJ databases">
        <title>Nocardia sp. nov. ET3-3 isolated from soil.</title>
        <authorList>
            <person name="Kanchanasin P."/>
            <person name="Tanasupawat S."/>
            <person name="Yuki M."/>
            <person name="Kudo T."/>
        </authorList>
    </citation>
    <scope>NUCLEOTIDE SEQUENCE [LARGE SCALE GENOMIC DNA]</scope>
    <source>
        <strain evidence="5 6">ET3-3</strain>
    </source>
</reference>
<feature type="compositionally biased region" description="Low complexity" evidence="3">
    <location>
        <begin position="9"/>
        <end position="26"/>
    </location>
</feature>
<sequence length="222" mass="23263">MPRSRTRSWTRCCSSSASPATRSRPPMLATAASGACRWGSSGFTLGTVIELVLDGYSRPRSEGESVRVRMPLVLVMAGLAVAGCGNSNPNESKPVSATSVAITTAVQATPTEHEAVKIGADSDGKDVSLAVGQGLIVTLEANPTTGYAWVVGELDQNVVKQNGSPEYQQDPNPNGMVGVGGKSVLNFVAAAPGSTKLSLEYKRAWEQGIEPAKRFTVNLTVR</sequence>
<keyword evidence="2" id="KW-0789">Thiol protease inhibitor</keyword>
<evidence type="ECO:0000256" key="2">
    <source>
        <dbReference type="ARBA" id="ARBA00022704"/>
    </source>
</evidence>
<evidence type="ECO:0000256" key="1">
    <source>
        <dbReference type="ARBA" id="ARBA00022690"/>
    </source>
</evidence>
<dbReference type="EMBL" id="WRPP01000001">
    <property type="protein sequence ID" value="MVU76342.1"/>
    <property type="molecule type" value="Genomic_DNA"/>
</dbReference>
<evidence type="ECO:0000256" key="3">
    <source>
        <dbReference type="SAM" id="MobiDB-lite"/>
    </source>
</evidence>
<proteinExistence type="predicted"/>
<dbReference type="PANTHER" id="PTHR36530:SF1">
    <property type="entry name" value="AMOEBIASIN-1"/>
    <property type="match status" value="1"/>
</dbReference>
<dbReference type="InterPro" id="IPR036331">
    <property type="entry name" value="Chagasin-like_sf"/>
</dbReference>
<accession>A0A7K1UPS2</accession>
<keyword evidence="6" id="KW-1185">Reference proteome</keyword>
<dbReference type="Proteomes" id="UP000466794">
    <property type="component" value="Unassembled WGS sequence"/>
</dbReference>
<dbReference type="InterPro" id="IPR052781">
    <property type="entry name" value="Cys_protease_inhibitor_I42"/>
</dbReference>
<evidence type="ECO:0000313" key="6">
    <source>
        <dbReference type="Proteomes" id="UP000466794"/>
    </source>
</evidence>
<feature type="region of interest" description="Disordered" evidence="3">
    <location>
        <begin position="1"/>
        <end position="26"/>
    </location>
</feature>
<dbReference type="AlphaFoldDB" id="A0A7K1UPS2"/>
<protein>
    <recommendedName>
        <fullName evidence="4">Proteinase inhibitor I42 chagasin domain-containing protein</fullName>
    </recommendedName>
</protein>
<evidence type="ECO:0000259" key="4">
    <source>
        <dbReference type="Pfam" id="PF09394"/>
    </source>
</evidence>
<organism evidence="5 6">
    <name type="scientific">Nocardia terrae</name>
    <dbReference type="NCBI Taxonomy" id="2675851"/>
    <lineage>
        <taxon>Bacteria</taxon>
        <taxon>Bacillati</taxon>
        <taxon>Actinomycetota</taxon>
        <taxon>Actinomycetes</taxon>
        <taxon>Mycobacteriales</taxon>
        <taxon>Nocardiaceae</taxon>
        <taxon>Nocardia</taxon>
    </lineage>
</organism>
<feature type="domain" description="Proteinase inhibitor I42 chagasin" evidence="4">
    <location>
        <begin position="129"/>
        <end position="218"/>
    </location>
</feature>
<dbReference type="GO" id="GO:0004869">
    <property type="term" value="F:cysteine-type endopeptidase inhibitor activity"/>
    <property type="evidence" value="ECO:0007669"/>
    <property type="project" value="UniProtKB-KW"/>
</dbReference>
<dbReference type="PANTHER" id="PTHR36530">
    <property type="entry name" value="INHIBITOR OF CYSTEINE PEPTIDASE"/>
    <property type="match status" value="1"/>
</dbReference>
<comment type="caution">
    <text evidence="5">The sequence shown here is derived from an EMBL/GenBank/DDBJ whole genome shotgun (WGS) entry which is preliminary data.</text>
</comment>
<dbReference type="Pfam" id="PF09394">
    <property type="entry name" value="Inhibitor_I42"/>
    <property type="match status" value="1"/>
</dbReference>
<gene>
    <name evidence="5" type="ORF">GPX89_03680</name>
</gene>
<keyword evidence="1" id="KW-0646">Protease inhibitor</keyword>
<name>A0A7K1UPS2_9NOCA</name>
<evidence type="ECO:0000313" key="5">
    <source>
        <dbReference type="EMBL" id="MVU76342.1"/>
    </source>
</evidence>
<dbReference type="SUPFAM" id="SSF141066">
    <property type="entry name" value="ICP-like"/>
    <property type="match status" value="1"/>
</dbReference>
<dbReference type="InterPro" id="IPR018990">
    <property type="entry name" value="Prot_inh_I42_chagasin"/>
</dbReference>
<dbReference type="Gene3D" id="2.60.40.2020">
    <property type="match status" value="1"/>
</dbReference>